<evidence type="ECO:0000313" key="2">
    <source>
        <dbReference type="Proteomes" id="UP001281147"/>
    </source>
</evidence>
<sequence length="629" mass="68432">MADRFETGQSSPDVSDDTPVQGTKTSSHHVEQVHTNERVAGHEDYYEKNGLRTYGDDADHDHEPKMSFGRMMSLVAMAFRKSSRSNGHELIVDDVAVWTGSQIPVYLFGGVPPYIYADIGGTDRWIWFVLANLLSLAAVCPFVGSISDLIGRRWVAIIGAIFVCIGMIICSTAHEMNIFIGGMVFAGIGAGINELTALAVTSELAPTAKRGKYVAVLIFTILPFCPSVLWGQLIAYYSTWRWIGLLCGIWNFIGLVLVAVFYFPPPRVNSTGMSRKEILGQIDYLGGILSIGGMILFMAGMQWGGYQYPWGSAHVLVPLILGAVMLIAFVVWEGYAAHPMFPKRLRQDPRILSLTLVITFISGANFFSIIMFWFVHQPFDVFRVLANFFCHRPTQAFNVYGHDPVQVGIRGIPVGFSILVGACVVLWLLSVFRGHNKELMIVSSILMTAGCGALAVARRDNLATVWGLLIVAGLGIGGIVVPASIITTIICPDDLIATIAALTLAIRVIGGSIGYCVYYNVFINKFVPAATTFIGGTMVAKLNITDPALIEEVIVLTGASLIDEIKHIPGIEGVPGAWEMVVYAGQLAYAEAYQYVYLVSIAFGAISIVAALFLGDISKYMDDHVAVVM</sequence>
<proteinExistence type="predicted"/>
<protein>
    <submittedName>
        <fullName evidence="1">Uncharacterized protein</fullName>
    </submittedName>
</protein>
<organism evidence="1 2">
    <name type="scientific">Vermiconidia calcicola</name>
    <dbReference type="NCBI Taxonomy" id="1690605"/>
    <lineage>
        <taxon>Eukaryota</taxon>
        <taxon>Fungi</taxon>
        <taxon>Dikarya</taxon>
        <taxon>Ascomycota</taxon>
        <taxon>Pezizomycotina</taxon>
        <taxon>Dothideomycetes</taxon>
        <taxon>Dothideomycetidae</taxon>
        <taxon>Mycosphaerellales</taxon>
        <taxon>Extremaceae</taxon>
        <taxon>Vermiconidia</taxon>
    </lineage>
</organism>
<dbReference type="Proteomes" id="UP001281147">
    <property type="component" value="Unassembled WGS sequence"/>
</dbReference>
<accession>A0ACC3M8M4</accession>
<keyword evidence="2" id="KW-1185">Reference proteome</keyword>
<dbReference type="EMBL" id="JAUTXU010000534">
    <property type="protein sequence ID" value="KAK3679087.1"/>
    <property type="molecule type" value="Genomic_DNA"/>
</dbReference>
<name>A0ACC3M8M4_9PEZI</name>
<comment type="caution">
    <text evidence="1">The sequence shown here is derived from an EMBL/GenBank/DDBJ whole genome shotgun (WGS) entry which is preliminary data.</text>
</comment>
<reference evidence="1" key="1">
    <citation type="submission" date="2023-07" db="EMBL/GenBank/DDBJ databases">
        <title>Black Yeasts Isolated from many extreme environments.</title>
        <authorList>
            <person name="Coleine C."/>
            <person name="Stajich J.E."/>
            <person name="Selbmann L."/>
        </authorList>
    </citation>
    <scope>NUCLEOTIDE SEQUENCE</scope>
    <source>
        <strain evidence="1">CCFEE 5714</strain>
    </source>
</reference>
<evidence type="ECO:0000313" key="1">
    <source>
        <dbReference type="EMBL" id="KAK3679087.1"/>
    </source>
</evidence>
<gene>
    <name evidence="1" type="ORF">LTR37_021458</name>
</gene>